<evidence type="ECO:0000256" key="1">
    <source>
        <dbReference type="ARBA" id="ARBA00022618"/>
    </source>
</evidence>
<dbReference type="PIRSF" id="PIRSF001771">
    <property type="entry name" value="Cyclin_A_B_D_E"/>
    <property type="match status" value="1"/>
</dbReference>
<dbReference type="VEuPathDB" id="VectorBase:GBRI020606"/>
<reference evidence="7" key="2">
    <citation type="submission" date="2020-05" db="UniProtKB">
        <authorList>
            <consortium name="EnsemblMetazoa"/>
        </authorList>
    </citation>
    <scope>IDENTIFICATION</scope>
    <source>
        <strain evidence="7">IAEA</strain>
    </source>
</reference>
<keyword evidence="8" id="KW-1185">Reference proteome</keyword>
<dbReference type="InterPro" id="IPR004367">
    <property type="entry name" value="Cyclin_C-dom"/>
</dbReference>
<dbReference type="GO" id="GO:0044772">
    <property type="term" value="P:mitotic cell cycle phase transition"/>
    <property type="evidence" value="ECO:0007669"/>
    <property type="project" value="InterPro"/>
</dbReference>
<dbReference type="GO" id="GO:0005634">
    <property type="term" value="C:nucleus"/>
    <property type="evidence" value="ECO:0007669"/>
    <property type="project" value="UniProtKB-ARBA"/>
</dbReference>
<dbReference type="EnsemblMetazoa" id="GBRI020606-RA">
    <property type="protein sequence ID" value="GBRI020606-PA"/>
    <property type="gene ID" value="GBRI020606"/>
</dbReference>
<feature type="domain" description="Cyclin-like" evidence="5">
    <location>
        <begin position="299"/>
        <end position="390"/>
    </location>
</feature>
<dbReference type="GO" id="GO:0016538">
    <property type="term" value="F:cyclin-dependent protein serine/threonine kinase regulator activity"/>
    <property type="evidence" value="ECO:0007669"/>
    <property type="project" value="InterPro"/>
</dbReference>
<dbReference type="SMART" id="SM00385">
    <property type="entry name" value="CYCLIN"/>
    <property type="match status" value="2"/>
</dbReference>
<proteinExistence type="inferred from homology"/>
<evidence type="ECO:0000313" key="8">
    <source>
        <dbReference type="Proteomes" id="UP000091820"/>
    </source>
</evidence>
<evidence type="ECO:0000256" key="4">
    <source>
        <dbReference type="RuleBase" id="RU000383"/>
    </source>
</evidence>
<protein>
    <submittedName>
        <fullName evidence="7">Uncharacterized protein</fullName>
    </submittedName>
</protein>
<dbReference type="InterPro" id="IPR039361">
    <property type="entry name" value="Cyclin"/>
</dbReference>
<dbReference type="PANTHER" id="PTHR10177">
    <property type="entry name" value="CYCLINS"/>
    <property type="match status" value="1"/>
</dbReference>
<evidence type="ECO:0000259" key="5">
    <source>
        <dbReference type="SMART" id="SM00385"/>
    </source>
</evidence>
<dbReference type="InterPro" id="IPR013763">
    <property type="entry name" value="Cyclin-like_dom"/>
</dbReference>
<dbReference type="InterPro" id="IPR048258">
    <property type="entry name" value="Cyclins_cyclin-box"/>
</dbReference>
<reference evidence="8" key="1">
    <citation type="submission" date="2014-03" db="EMBL/GenBank/DDBJ databases">
        <authorList>
            <person name="Aksoy S."/>
            <person name="Warren W."/>
            <person name="Wilson R.K."/>
        </authorList>
    </citation>
    <scope>NUCLEOTIDE SEQUENCE [LARGE SCALE GENOMIC DNA]</scope>
    <source>
        <strain evidence="8">IAEA</strain>
    </source>
</reference>
<dbReference type="FunFam" id="1.10.472.10:FF:000001">
    <property type="entry name" value="G2/mitotic-specific cyclin"/>
    <property type="match status" value="1"/>
</dbReference>
<dbReference type="SMART" id="SM01332">
    <property type="entry name" value="Cyclin_C"/>
    <property type="match status" value="1"/>
</dbReference>
<accession>A0A1A9WI26</accession>
<dbReference type="SUPFAM" id="SSF47954">
    <property type="entry name" value="Cyclin-like"/>
    <property type="match status" value="2"/>
</dbReference>
<dbReference type="PROSITE" id="PS00292">
    <property type="entry name" value="CYCLINS"/>
    <property type="match status" value="1"/>
</dbReference>
<name>A0A1A9WI26_9MUSC</name>
<keyword evidence="1" id="KW-0132">Cell division</keyword>
<evidence type="ECO:0000256" key="2">
    <source>
        <dbReference type="ARBA" id="ARBA00023127"/>
    </source>
</evidence>
<dbReference type="InterPro" id="IPR036915">
    <property type="entry name" value="Cyclin-like_sf"/>
</dbReference>
<comment type="similarity">
    <text evidence="4">Belongs to the cyclin family.</text>
</comment>
<evidence type="ECO:0000313" key="7">
    <source>
        <dbReference type="EnsemblMetazoa" id="GBRI020606-PA"/>
    </source>
</evidence>
<feature type="domain" description="Cyclin C-terminal" evidence="6">
    <location>
        <begin position="295"/>
        <end position="428"/>
    </location>
</feature>
<evidence type="ECO:0000259" key="6">
    <source>
        <dbReference type="SMART" id="SM01332"/>
    </source>
</evidence>
<dbReference type="Gene3D" id="1.10.472.10">
    <property type="entry name" value="Cyclin-like"/>
    <property type="match status" value="2"/>
</dbReference>
<dbReference type="AlphaFoldDB" id="A0A1A9WI26"/>
<dbReference type="Proteomes" id="UP000091820">
    <property type="component" value="Unassembled WGS sequence"/>
</dbReference>
<dbReference type="Pfam" id="PF00134">
    <property type="entry name" value="Cyclin_N"/>
    <property type="match status" value="1"/>
</dbReference>
<organism evidence="7 8">
    <name type="scientific">Glossina brevipalpis</name>
    <dbReference type="NCBI Taxonomy" id="37001"/>
    <lineage>
        <taxon>Eukaryota</taxon>
        <taxon>Metazoa</taxon>
        <taxon>Ecdysozoa</taxon>
        <taxon>Arthropoda</taxon>
        <taxon>Hexapoda</taxon>
        <taxon>Insecta</taxon>
        <taxon>Pterygota</taxon>
        <taxon>Neoptera</taxon>
        <taxon>Endopterygota</taxon>
        <taxon>Diptera</taxon>
        <taxon>Brachycera</taxon>
        <taxon>Muscomorpha</taxon>
        <taxon>Hippoboscoidea</taxon>
        <taxon>Glossinidae</taxon>
        <taxon>Glossina</taxon>
    </lineage>
</organism>
<keyword evidence="3" id="KW-0131">Cell cycle</keyword>
<keyword evidence="2 4" id="KW-0195">Cyclin</keyword>
<feature type="domain" description="Cyclin-like" evidence="5">
    <location>
        <begin position="201"/>
        <end position="286"/>
    </location>
</feature>
<dbReference type="GO" id="GO:0051301">
    <property type="term" value="P:cell division"/>
    <property type="evidence" value="ECO:0007669"/>
    <property type="project" value="UniProtKB-KW"/>
</dbReference>
<dbReference type="STRING" id="37001.A0A1A9WI26"/>
<dbReference type="InterPro" id="IPR006671">
    <property type="entry name" value="Cyclin_N"/>
</dbReference>
<sequence length="442" mass="49878">MISTKNTKKDRVDENEVNENEKQIQKIGTIVENVGKRNPLDDLHNLDINLGNLNSAKLKNVYKDVKAHVDSRWEKLPIADRNVSKSANKKTNGKTAALLTTTAVTSATEAVPNTGAVAEREDSQFYPSVPERKDSQFYPSGLSDGVNAIDVGDGEKLPSLSEYVNNIFHYLFQLESEQQIIENHLEGQTEINANMRATLIDWIHEVHLQFRLISETYQLAVAIIDRYLQVVKDTKCSQLQLVGATSLFIAAKYEQLCPPRLTSLVYITNGSCTESQICKMEMDILKILGFNLSRPLPIQFLRRFSKLAKAENIQYIMSKYLIELALIETHMVHYRPSEIAAASLFLSLNLLLGNATLASGFNDNYWTITMQWYSRYRVEHIKPIARKIAVIARYARDAKLKSVYNKLPINLYTVQNPIIKQASCTPAMAIPLKSIISVLVSQ</sequence>
<dbReference type="InterPro" id="IPR046965">
    <property type="entry name" value="Cyclin_A/B-like"/>
</dbReference>
<dbReference type="Pfam" id="PF02984">
    <property type="entry name" value="Cyclin_C"/>
    <property type="match status" value="1"/>
</dbReference>
<evidence type="ECO:0000256" key="3">
    <source>
        <dbReference type="ARBA" id="ARBA00023306"/>
    </source>
</evidence>